<comment type="caution">
    <text evidence="1">The sequence shown here is derived from an EMBL/GenBank/DDBJ whole genome shotgun (WGS) entry which is preliminary data.</text>
</comment>
<gene>
    <name evidence="1" type="ORF">B0T20DRAFT_405378</name>
</gene>
<organism evidence="1 2">
    <name type="scientific">Sordaria brevicollis</name>
    <dbReference type="NCBI Taxonomy" id="83679"/>
    <lineage>
        <taxon>Eukaryota</taxon>
        <taxon>Fungi</taxon>
        <taxon>Dikarya</taxon>
        <taxon>Ascomycota</taxon>
        <taxon>Pezizomycotina</taxon>
        <taxon>Sordariomycetes</taxon>
        <taxon>Sordariomycetidae</taxon>
        <taxon>Sordariales</taxon>
        <taxon>Sordariaceae</taxon>
        <taxon>Sordaria</taxon>
    </lineage>
</organism>
<accession>A0AAE0PIY2</accession>
<evidence type="ECO:0000313" key="1">
    <source>
        <dbReference type="EMBL" id="KAK3400873.1"/>
    </source>
</evidence>
<name>A0AAE0PIY2_SORBR</name>
<reference evidence="1" key="1">
    <citation type="journal article" date="2023" name="Mol. Phylogenet. Evol.">
        <title>Genome-scale phylogeny and comparative genomics of the fungal order Sordariales.</title>
        <authorList>
            <person name="Hensen N."/>
            <person name="Bonometti L."/>
            <person name="Westerberg I."/>
            <person name="Brannstrom I.O."/>
            <person name="Guillou S."/>
            <person name="Cros-Aarteil S."/>
            <person name="Calhoun S."/>
            <person name="Haridas S."/>
            <person name="Kuo A."/>
            <person name="Mondo S."/>
            <person name="Pangilinan J."/>
            <person name="Riley R."/>
            <person name="LaButti K."/>
            <person name="Andreopoulos B."/>
            <person name="Lipzen A."/>
            <person name="Chen C."/>
            <person name="Yan M."/>
            <person name="Daum C."/>
            <person name="Ng V."/>
            <person name="Clum A."/>
            <person name="Steindorff A."/>
            <person name="Ohm R.A."/>
            <person name="Martin F."/>
            <person name="Silar P."/>
            <person name="Natvig D.O."/>
            <person name="Lalanne C."/>
            <person name="Gautier V."/>
            <person name="Ament-Velasquez S.L."/>
            <person name="Kruys A."/>
            <person name="Hutchinson M.I."/>
            <person name="Powell A.J."/>
            <person name="Barry K."/>
            <person name="Miller A.N."/>
            <person name="Grigoriev I.V."/>
            <person name="Debuchy R."/>
            <person name="Gladieux P."/>
            <person name="Hiltunen Thoren M."/>
            <person name="Johannesson H."/>
        </authorList>
    </citation>
    <scope>NUCLEOTIDE SEQUENCE</scope>
    <source>
        <strain evidence="1">FGSC 1904</strain>
    </source>
</reference>
<proteinExistence type="predicted"/>
<reference evidence="1" key="2">
    <citation type="submission" date="2023-07" db="EMBL/GenBank/DDBJ databases">
        <authorList>
            <consortium name="Lawrence Berkeley National Laboratory"/>
            <person name="Haridas S."/>
            <person name="Hensen N."/>
            <person name="Bonometti L."/>
            <person name="Westerberg I."/>
            <person name="Brannstrom I.O."/>
            <person name="Guillou S."/>
            <person name="Cros-Aarteil S."/>
            <person name="Calhoun S."/>
            <person name="Kuo A."/>
            <person name="Mondo S."/>
            <person name="Pangilinan J."/>
            <person name="Riley R."/>
            <person name="LaButti K."/>
            <person name="Andreopoulos B."/>
            <person name="Lipzen A."/>
            <person name="Chen C."/>
            <person name="Yanf M."/>
            <person name="Daum C."/>
            <person name="Ng V."/>
            <person name="Clum A."/>
            <person name="Steindorff A."/>
            <person name="Ohm R."/>
            <person name="Martin F."/>
            <person name="Silar P."/>
            <person name="Natvig D."/>
            <person name="Lalanne C."/>
            <person name="Gautier V."/>
            <person name="Ament-velasquez S.L."/>
            <person name="Kruys A."/>
            <person name="Hutchinson M.I."/>
            <person name="Powell A.J."/>
            <person name="Barry K."/>
            <person name="Miller A.N."/>
            <person name="Grigoriev I.V."/>
            <person name="Debuchy R."/>
            <person name="Gladieux P."/>
            <person name="Thoren M.H."/>
            <person name="Johannesson H."/>
        </authorList>
    </citation>
    <scope>NUCLEOTIDE SEQUENCE</scope>
    <source>
        <strain evidence="1">FGSC 1904</strain>
    </source>
</reference>
<dbReference type="Proteomes" id="UP001281003">
    <property type="component" value="Unassembled WGS sequence"/>
</dbReference>
<keyword evidence="2" id="KW-1185">Reference proteome</keyword>
<dbReference type="AlphaFoldDB" id="A0AAE0PIY2"/>
<dbReference type="EMBL" id="JAUTDP010000003">
    <property type="protein sequence ID" value="KAK3400873.1"/>
    <property type="molecule type" value="Genomic_DNA"/>
</dbReference>
<evidence type="ECO:0000313" key="2">
    <source>
        <dbReference type="Proteomes" id="UP001281003"/>
    </source>
</evidence>
<protein>
    <submittedName>
        <fullName evidence="1">Uncharacterized protein</fullName>
    </submittedName>
</protein>
<sequence length="97" mass="10345">MLRPVLLAVAVQVVKGPDGWCFSLDCWSYVNAPGALPSVDNASPVCLSMFVGSFNVLPFLCSLHSNHISVPFPFPGHVPEAWKPAKIGPLANGNTIE</sequence>